<dbReference type="Proteomes" id="UP000035860">
    <property type="component" value="Unassembled WGS sequence"/>
</dbReference>
<dbReference type="OrthoDB" id="8610174at2"/>
<gene>
    <name evidence="2" type="ORF">MBO_03972</name>
</gene>
<proteinExistence type="predicted"/>
<name>A0A066UMK6_9GAMM</name>
<dbReference type="RefSeq" id="WP_052585292.1">
    <property type="nucleotide sequence ID" value="NZ_AOMT01000016.1"/>
</dbReference>
<accession>A0A066UMK6</accession>
<keyword evidence="1" id="KW-0732">Signal</keyword>
<sequence>MKKLAWFATTLLMFGCASTSTTNNQTPSKSDYGNYPGKGGMTAYAIDSNAYKYHYDYGFTGVDAMGWDGNLQYAWSRTAGAKTCGMTLDSKTIISLLAKKYGYDELVHEMNGVGFHFIQQSKIKDFCNEKRVAELKQVIPQMMNGQFVKKF</sequence>
<dbReference type="AlphaFoldDB" id="A0A066UMK6"/>
<feature type="chain" id="PRO_5001627337" description="Lipoprotein" evidence="1">
    <location>
        <begin position="20"/>
        <end position="151"/>
    </location>
</feature>
<dbReference type="EMBL" id="AOMT01000016">
    <property type="protein sequence ID" value="KDN25404.1"/>
    <property type="molecule type" value="Genomic_DNA"/>
</dbReference>
<keyword evidence="3" id="KW-1185">Reference proteome</keyword>
<evidence type="ECO:0008006" key="4">
    <source>
        <dbReference type="Google" id="ProtNLM"/>
    </source>
</evidence>
<organism evidence="2 3">
    <name type="scientific">Moraxella bovoculi 237</name>
    <dbReference type="NCBI Taxonomy" id="743974"/>
    <lineage>
        <taxon>Bacteria</taxon>
        <taxon>Pseudomonadati</taxon>
        <taxon>Pseudomonadota</taxon>
        <taxon>Gammaproteobacteria</taxon>
        <taxon>Moraxellales</taxon>
        <taxon>Moraxellaceae</taxon>
        <taxon>Moraxella</taxon>
    </lineage>
</organism>
<evidence type="ECO:0000313" key="3">
    <source>
        <dbReference type="Proteomes" id="UP000035860"/>
    </source>
</evidence>
<comment type="caution">
    <text evidence="2">The sequence shown here is derived from an EMBL/GenBank/DDBJ whole genome shotgun (WGS) entry which is preliminary data.</text>
</comment>
<evidence type="ECO:0000313" key="2">
    <source>
        <dbReference type="EMBL" id="KDN25404.1"/>
    </source>
</evidence>
<evidence type="ECO:0000256" key="1">
    <source>
        <dbReference type="SAM" id="SignalP"/>
    </source>
</evidence>
<dbReference type="PROSITE" id="PS51257">
    <property type="entry name" value="PROKAR_LIPOPROTEIN"/>
    <property type="match status" value="1"/>
</dbReference>
<dbReference type="eggNOG" id="ENOG50330P6">
    <property type="taxonomic scope" value="Bacteria"/>
</dbReference>
<feature type="signal peptide" evidence="1">
    <location>
        <begin position="1"/>
        <end position="19"/>
    </location>
</feature>
<protein>
    <recommendedName>
        <fullName evidence="4">Lipoprotein</fullName>
    </recommendedName>
</protein>
<reference evidence="2 3" key="1">
    <citation type="journal article" date="2014" name="Genome Announc.">
        <title>Draft Genome Sequence of Moraxella bovoculi Strain 237T (ATCC BAA-1259T) Isolated from a Calf with Infectious Bovine Keratoconjunctivitis.</title>
        <authorList>
            <person name="Calcutt M.J."/>
            <person name="Foecking M.F."/>
            <person name="Martin N.T."/>
            <person name="Mhlanga-Mutangadura T."/>
            <person name="Reilly T.J."/>
        </authorList>
    </citation>
    <scope>NUCLEOTIDE SEQUENCE [LARGE SCALE GENOMIC DNA]</scope>
    <source>
        <strain evidence="2 3">237</strain>
    </source>
</reference>